<reference evidence="5 6" key="1">
    <citation type="submission" date="2020-08" db="EMBL/GenBank/DDBJ databases">
        <title>Genomic Encyclopedia of Type Strains, Phase IV (KMG-IV): sequencing the most valuable type-strain genomes for metagenomic binning, comparative biology and taxonomic classification.</title>
        <authorList>
            <person name="Goeker M."/>
        </authorList>
    </citation>
    <scope>NUCLEOTIDE SEQUENCE [LARGE SCALE GENOMIC DNA]</scope>
    <source>
        <strain evidence="5 6">DSM 22368</strain>
    </source>
</reference>
<feature type="domain" description="HTH hxlR-type" evidence="4">
    <location>
        <begin position="176"/>
        <end position="273"/>
    </location>
</feature>
<keyword evidence="2 5" id="KW-0238">DNA-binding</keyword>
<accession>A0A7X0MUQ7</accession>
<dbReference type="EMBL" id="JACHHT010000001">
    <property type="protein sequence ID" value="MBB6520548.1"/>
    <property type="molecule type" value="Genomic_DNA"/>
</dbReference>
<dbReference type="SUPFAM" id="SSF46785">
    <property type="entry name" value="Winged helix' DNA-binding domain"/>
    <property type="match status" value="2"/>
</dbReference>
<dbReference type="PROSITE" id="PS51118">
    <property type="entry name" value="HTH_HXLR"/>
    <property type="match status" value="2"/>
</dbReference>
<dbReference type="GO" id="GO:0003677">
    <property type="term" value="F:DNA binding"/>
    <property type="evidence" value="ECO:0007669"/>
    <property type="project" value="UniProtKB-KW"/>
</dbReference>
<dbReference type="InterPro" id="IPR036390">
    <property type="entry name" value="WH_DNA-bd_sf"/>
</dbReference>
<dbReference type="Proteomes" id="UP000528457">
    <property type="component" value="Unassembled WGS sequence"/>
</dbReference>
<name>A0A7X0MUQ7_9GAMM</name>
<comment type="caution">
    <text evidence="5">The sequence shown here is derived from an EMBL/GenBank/DDBJ whole genome shotgun (WGS) entry which is preliminary data.</text>
</comment>
<evidence type="ECO:0000256" key="3">
    <source>
        <dbReference type="ARBA" id="ARBA00023163"/>
    </source>
</evidence>
<evidence type="ECO:0000313" key="6">
    <source>
        <dbReference type="Proteomes" id="UP000528457"/>
    </source>
</evidence>
<evidence type="ECO:0000313" key="5">
    <source>
        <dbReference type="EMBL" id="MBB6520548.1"/>
    </source>
</evidence>
<dbReference type="AlphaFoldDB" id="A0A7X0MUQ7"/>
<gene>
    <name evidence="5" type="ORF">HNR48_000826</name>
</gene>
<evidence type="ECO:0000259" key="4">
    <source>
        <dbReference type="PROSITE" id="PS51118"/>
    </source>
</evidence>
<dbReference type="Pfam" id="PF01638">
    <property type="entry name" value="HxlR"/>
    <property type="match status" value="2"/>
</dbReference>
<dbReference type="Gene3D" id="1.10.10.10">
    <property type="entry name" value="Winged helix-like DNA-binding domain superfamily/Winged helix DNA-binding domain"/>
    <property type="match status" value="2"/>
</dbReference>
<proteinExistence type="predicted"/>
<evidence type="ECO:0000256" key="2">
    <source>
        <dbReference type="ARBA" id="ARBA00023125"/>
    </source>
</evidence>
<dbReference type="PANTHER" id="PTHR33204:SF36">
    <property type="entry name" value="TRANSCRIPTIONAL REGULATORY PROTEIN"/>
    <property type="match status" value="1"/>
</dbReference>
<dbReference type="InterPro" id="IPR002577">
    <property type="entry name" value="HTH_HxlR"/>
</dbReference>
<dbReference type="InParanoid" id="A0A7X0MUQ7"/>
<keyword evidence="3" id="KW-0804">Transcription</keyword>
<organism evidence="5 6">
    <name type="scientific">Pseudoteredinibacter isoporae</name>
    <dbReference type="NCBI Taxonomy" id="570281"/>
    <lineage>
        <taxon>Bacteria</taxon>
        <taxon>Pseudomonadati</taxon>
        <taxon>Pseudomonadota</taxon>
        <taxon>Gammaproteobacteria</taxon>
        <taxon>Cellvibrionales</taxon>
        <taxon>Cellvibrionaceae</taxon>
        <taxon>Pseudoteredinibacter</taxon>
    </lineage>
</organism>
<keyword evidence="1" id="KW-0805">Transcription regulation</keyword>
<feature type="domain" description="HTH hxlR-type" evidence="4">
    <location>
        <begin position="10"/>
        <end position="107"/>
    </location>
</feature>
<dbReference type="PANTHER" id="PTHR33204">
    <property type="entry name" value="TRANSCRIPTIONAL REGULATOR, MARR FAMILY"/>
    <property type="match status" value="1"/>
</dbReference>
<sequence>MSVANLIVINPVVKSLELLGDRWTILILRDAFLGRHRFEEFRSHTGASRSTLSKRLENLVAQEVLYKKPYQTTPLRNEYRLTKKGLDLYPWALLIWEWESQWCNDAHQLPPKLIHRVPDEHELQPMVVCRHCKQELHIADVEREVLADADESDVQALKTIGNQRRSRGGRGTEEDSSLGHITDIIGDRWASLILAAAFMGLQRYDDFRRQLGIATNILADRLKRLSEAGVFDRIEYQSKPPRSEYRLTEKGKALYPFTMMMRQWSLDWLDAMDDTPFKLIHKPCGHELAVDVICKTCSAVPNPKDVSYQK</sequence>
<protein>
    <submittedName>
        <fullName evidence="5">DNA-binding HxlR family transcriptional regulator</fullName>
    </submittedName>
</protein>
<keyword evidence="6" id="KW-1185">Reference proteome</keyword>
<evidence type="ECO:0000256" key="1">
    <source>
        <dbReference type="ARBA" id="ARBA00023015"/>
    </source>
</evidence>
<dbReference type="RefSeq" id="WP_166850901.1">
    <property type="nucleotide sequence ID" value="NZ_JAAONY010000001.1"/>
</dbReference>
<dbReference type="InterPro" id="IPR036388">
    <property type="entry name" value="WH-like_DNA-bd_sf"/>
</dbReference>